<feature type="compositionally biased region" description="Low complexity" evidence="1">
    <location>
        <begin position="1011"/>
        <end position="1026"/>
    </location>
</feature>
<accession>A0ABD1X573</accession>
<protein>
    <submittedName>
        <fullName evidence="2">Uncharacterized protein</fullName>
    </submittedName>
</protein>
<name>A0ABD1X573_9LAMI</name>
<feature type="compositionally biased region" description="Basic and acidic residues" evidence="1">
    <location>
        <begin position="1254"/>
        <end position="1285"/>
    </location>
</feature>
<sequence length="1285" mass="141821">MTRLCTCSGSVGYKLGLNSKRNQLAEASCKACGGRFLVNGIEPVSESMLETVGPEVMNSTNPEFNWKTVTKGRRSKKPVARSLNGVAKVGNRSPKRVGNFSGSDSEKFGEAGRGQRSSGKEEHVPIKKRRHLLRSPSPNPRAVSMRSHDSSSPQTRTSSPISEDFEPLSDQHHSPGHGSLNSYSNQLLRDFDGSAMVKVGKGVNHGIFPEGAEALLCSSEDFSGIELLAAAACINSMDDDVGNADKEDLVEDSSIPECSVACTCPTELKVGFTCAESGNPLSKESDHADSFQCTLLPFNAAAAQSTLESVKDGAVQRSASSKVDRLHWDLNTVMDAWDEPVDDSDVGNTSKDINDVGILGGKLDGECCGDHKDCDIKGTGVEFSNLKKEENNLEKLSDSDRSSIEKKCSPIPERCFLEPVNFYADMGTCESTQIDNDKSNSAQVISQNSDVDTSIQVVDKDNSALTELPCSSRFSESEEKMNGTSGSVSISQGEYCCSNMEIGKSTSSGTIQTVVQNLSSHEVQVLELSTSVNDTEDSQKTSELPDIGISLRESMSSITCKRPDIDNSGSNLTEVDFSHPSSNCGNFPALATFITNGQSVAIAEGKGRDERVSVVSSIISDSQGHIKSEEIVAKHEDDYVSNEGQTRSILQDLCKGDSGGGQNIDPYALDVKIGVLDDCHDSNVCQDNHGHMVDGDEVTKFQAGYDSPYEDGELRGSVLYSWEDNEVENGENECVDYDSDGRNGNGSDAADYPGSDIVDGGSEGSLGAKKKFLSTKGFPETDLNKGGSVKHCLRRHFTNNDTEKVMGGKIESNAGSGTTFDQSIDMIVEEDDDSERRRRMVDLTDAVDGKGSCMDEFGSRISRGKLQSRIEGPSSLVATDGKDVFVQQCRLRRLGGPYSRPERDVSPEKYPIRYRPASHARERDGGDSQWTYWGSRNHYTSRYHRPEGHCHTRPRTAINDPTNKFGGLDSHDQRQSANYSSRGSYRPSVRRRSPVDRDDYFGIHRKMPLARGTGNNRSGGNSGNYSRRVCRDIREDFHEPVPDDAPRMLHYLSRRENSFSPNPGRGSHISLAHRKSCSRSRSRSPRPWNLHRERNLGSRRHSRSPDFRSNTRTERMRLPYSKPSFASDYGEGYMSSPRGGCFSPQRNCRWVGDRNFLDNRLRHRQSPVRMFRRNERFDTNGSSGRMKSDDSFRPTMRPGRYSFMANGDRGCKFEAGYEDRMHRVRLSDDDGSIRRFPHDLANNFDASNNSNNEDDVRGTDRRDVPRSARDESKLEHLNKSSCKID</sequence>
<feature type="region of interest" description="Disordered" evidence="1">
    <location>
        <begin position="944"/>
        <end position="1026"/>
    </location>
</feature>
<feature type="compositionally biased region" description="Basic residues" evidence="1">
    <location>
        <begin position="70"/>
        <end position="79"/>
    </location>
</feature>
<dbReference type="EMBL" id="JBFOLJ010000001">
    <property type="protein sequence ID" value="KAL2556103.1"/>
    <property type="molecule type" value="Genomic_DNA"/>
</dbReference>
<dbReference type="PANTHER" id="PTHR34536">
    <property type="entry name" value="DENTIN SIALOPHOSPHOPROTEIN-LIKE PROTEIN"/>
    <property type="match status" value="1"/>
</dbReference>
<keyword evidence="3" id="KW-1185">Reference proteome</keyword>
<dbReference type="Proteomes" id="UP001604277">
    <property type="component" value="Unassembled WGS sequence"/>
</dbReference>
<proteinExistence type="predicted"/>
<feature type="region of interest" description="Disordered" evidence="1">
    <location>
        <begin position="70"/>
        <end position="185"/>
    </location>
</feature>
<feature type="compositionally biased region" description="Low complexity" evidence="1">
    <location>
        <begin position="1239"/>
        <end position="1251"/>
    </location>
</feature>
<reference evidence="3" key="1">
    <citation type="submission" date="2024-07" db="EMBL/GenBank/DDBJ databases">
        <title>Two chromosome-level genome assemblies of Korean endemic species Abeliophyllum distichum and Forsythia ovata (Oleaceae).</title>
        <authorList>
            <person name="Jang H."/>
        </authorList>
    </citation>
    <scope>NUCLEOTIDE SEQUENCE [LARGE SCALE GENOMIC DNA]</scope>
</reference>
<dbReference type="PANTHER" id="PTHR34536:SF6">
    <property type="entry name" value="DENTIN SIALOPHOSPHOPROTEIN-LIKE PROTEIN"/>
    <property type="match status" value="1"/>
</dbReference>
<feature type="region of interest" description="Disordered" evidence="1">
    <location>
        <begin position="1239"/>
        <end position="1285"/>
    </location>
</feature>
<feature type="region of interest" description="Disordered" evidence="1">
    <location>
        <begin position="1177"/>
        <end position="1196"/>
    </location>
</feature>
<feature type="compositionally biased region" description="Basic residues" evidence="1">
    <location>
        <begin position="1071"/>
        <end position="1084"/>
    </location>
</feature>
<comment type="caution">
    <text evidence="2">The sequence shown here is derived from an EMBL/GenBank/DDBJ whole genome shotgun (WGS) entry which is preliminary data.</text>
</comment>
<feature type="compositionally biased region" description="Basic and acidic residues" evidence="1">
    <location>
        <begin position="1103"/>
        <end position="1116"/>
    </location>
</feature>
<organism evidence="2 3">
    <name type="scientific">Forsythia ovata</name>
    <dbReference type="NCBI Taxonomy" id="205694"/>
    <lineage>
        <taxon>Eukaryota</taxon>
        <taxon>Viridiplantae</taxon>
        <taxon>Streptophyta</taxon>
        <taxon>Embryophyta</taxon>
        <taxon>Tracheophyta</taxon>
        <taxon>Spermatophyta</taxon>
        <taxon>Magnoliopsida</taxon>
        <taxon>eudicotyledons</taxon>
        <taxon>Gunneridae</taxon>
        <taxon>Pentapetalae</taxon>
        <taxon>asterids</taxon>
        <taxon>lamiids</taxon>
        <taxon>Lamiales</taxon>
        <taxon>Oleaceae</taxon>
        <taxon>Forsythieae</taxon>
        <taxon>Forsythia</taxon>
    </lineage>
</organism>
<evidence type="ECO:0000313" key="3">
    <source>
        <dbReference type="Proteomes" id="UP001604277"/>
    </source>
</evidence>
<gene>
    <name evidence="2" type="ORF">Fot_00842</name>
</gene>
<feature type="compositionally biased region" description="Polar residues" evidence="1">
    <location>
        <begin position="150"/>
        <end position="161"/>
    </location>
</feature>
<feature type="compositionally biased region" description="Basic and acidic residues" evidence="1">
    <location>
        <begin position="993"/>
        <end position="1002"/>
    </location>
</feature>
<evidence type="ECO:0000256" key="1">
    <source>
        <dbReference type="SAM" id="MobiDB-lite"/>
    </source>
</evidence>
<feature type="region of interest" description="Disordered" evidence="1">
    <location>
        <begin position="1055"/>
        <end position="1116"/>
    </location>
</feature>
<evidence type="ECO:0000313" key="2">
    <source>
        <dbReference type="EMBL" id="KAL2556103.1"/>
    </source>
</evidence>